<dbReference type="EMBL" id="JAJAGO010000013">
    <property type="protein sequence ID" value="MCT2593294.1"/>
    <property type="molecule type" value="Genomic_DNA"/>
</dbReference>
<feature type="region of interest" description="Disordered" evidence="1">
    <location>
        <begin position="288"/>
        <end position="337"/>
    </location>
</feature>
<evidence type="ECO:0000313" key="2">
    <source>
        <dbReference type="EMBL" id="MCT2593294.1"/>
    </source>
</evidence>
<accession>A0ABT2JZF5</accession>
<keyword evidence="3" id="KW-1185">Reference proteome</keyword>
<feature type="region of interest" description="Disordered" evidence="1">
    <location>
        <begin position="388"/>
        <end position="413"/>
    </location>
</feature>
<evidence type="ECO:0008006" key="4">
    <source>
        <dbReference type="Google" id="ProtNLM"/>
    </source>
</evidence>
<dbReference type="Proteomes" id="UP001156389">
    <property type="component" value="Unassembled WGS sequence"/>
</dbReference>
<evidence type="ECO:0000256" key="1">
    <source>
        <dbReference type="SAM" id="MobiDB-lite"/>
    </source>
</evidence>
<feature type="region of interest" description="Disordered" evidence="1">
    <location>
        <begin position="33"/>
        <end position="205"/>
    </location>
</feature>
<dbReference type="PROSITE" id="PS51318">
    <property type="entry name" value="TAT"/>
    <property type="match status" value="1"/>
</dbReference>
<evidence type="ECO:0000313" key="3">
    <source>
        <dbReference type="Proteomes" id="UP001156389"/>
    </source>
</evidence>
<feature type="region of interest" description="Disordered" evidence="1">
    <location>
        <begin position="480"/>
        <end position="499"/>
    </location>
</feature>
<reference evidence="2 3" key="1">
    <citation type="submission" date="2021-10" db="EMBL/GenBank/DDBJ databases">
        <title>Streptomyces gossypii sp. nov., isolated from soil collected from cotton field.</title>
        <authorList>
            <person name="Ge X."/>
            <person name="Chen X."/>
            <person name="Liu W."/>
        </authorList>
    </citation>
    <scope>NUCLEOTIDE SEQUENCE [LARGE SCALE GENOMIC DNA]</scope>
    <source>
        <strain evidence="2 3">N2-109</strain>
    </source>
</reference>
<feature type="compositionally biased region" description="Basic and acidic residues" evidence="1">
    <location>
        <begin position="126"/>
        <end position="140"/>
    </location>
</feature>
<sequence length="499" mass="51540">MSTEETPERPRRRRLTVVAVAAAVLVAGGGAAYWSSATADDDAPTADGGGSKPAPLALDHLRQTEAATGSRSDIAPGEPDPAGGAYRAQGELPKGPGTASVFRTEGRVTESEVAAVAEVLGMAGNPKREHGGWTVRDSKDGSGPSLTVSDERAAGSWRFSRYMPQRDSVCAAPQKPGEPRSTRSCGGEPGEASTTDPVSPEEAKAAVRPALKAMNLDGARLDASAVDGALREVSAEPQVGGLPVRHWGAVFTVGADGQLVSGRGQLAEMTKGAEYPVLSAAKTLKELNKHQRGSSSNLASCASPEQPGKAQTPNPSGGDAGTTDAGPPCAAPGPLGVTSVTDAEFGLAMQPSDTGPLLVPSWIFEIERKGGGGTHEVTYPAVRPDYLVAGKDGTSGTGTQPETPPGTGSEDTTRQALTSYRADGRTLTVTFYGGVCDTYRGEAKAAKEKVTVSVEPREPRPKGPCIAMAKEQTVKVELDEPLGDRKVVDGRDGEQLPRK</sequence>
<dbReference type="RefSeq" id="WP_260220653.1">
    <property type="nucleotide sequence ID" value="NZ_JAJAGO010000013.1"/>
</dbReference>
<feature type="compositionally biased region" description="Low complexity" evidence="1">
    <location>
        <begin position="397"/>
        <end position="410"/>
    </location>
</feature>
<proteinExistence type="predicted"/>
<name>A0ABT2JZF5_9ACTN</name>
<gene>
    <name evidence="2" type="ORF">LHJ74_25885</name>
</gene>
<feature type="compositionally biased region" description="Low complexity" evidence="1">
    <location>
        <begin position="321"/>
        <end position="336"/>
    </location>
</feature>
<comment type="caution">
    <text evidence="2">The sequence shown here is derived from an EMBL/GenBank/DDBJ whole genome shotgun (WGS) entry which is preliminary data.</text>
</comment>
<organism evidence="2 3">
    <name type="scientific">Streptomyces gossypii</name>
    <dbReference type="NCBI Taxonomy" id="2883101"/>
    <lineage>
        <taxon>Bacteria</taxon>
        <taxon>Bacillati</taxon>
        <taxon>Actinomycetota</taxon>
        <taxon>Actinomycetes</taxon>
        <taxon>Kitasatosporales</taxon>
        <taxon>Streptomycetaceae</taxon>
        <taxon>Streptomyces</taxon>
    </lineage>
</organism>
<protein>
    <recommendedName>
        <fullName evidence="4">Large membrane protein</fullName>
    </recommendedName>
</protein>
<dbReference type="InterPro" id="IPR006311">
    <property type="entry name" value="TAT_signal"/>
</dbReference>